<name>A0A9W6UJQ6_9ACTN</name>
<keyword evidence="5 6" id="KW-0472">Membrane</keyword>
<feature type="transmembrane region" description="Helical" evidence="6">
    <location>
        <begin position="58"/>
        <end position="83"/>
    </location>
</feature>
<dbReference type="CDD" id="cd06173">
    <property type="entry name" value="MFS_MefA_like"/>
    <property type="match status" value="1"/>
</dbReference>
<evidence type="ECO:0000256" key="5">
    <source>
        <dbReference type="ARBA" id="ARBA00023136"/>
    </source>
</evidence>
<evidence type="ECO:0008006" key="9">
    <source>
        <dbReference type="Google" id="ProtNLM"/>
    </source>
</evidence>
<feature type="transmembrane region" description="Helical" evidence="6">
    <location>
        <begin position="356"/>
        <end position="374"/>
    </location>
</feature>
<organism evidence="7 8">
    <name type="scientific">Nocardiopsis ansamitocini</name>
    <dbReference type="NCBI Taxonomy" id="1670832"/>
    <lineage>
        <taxon>Bacteria</taxon>
        <taxon>Bacillati</taxon>
        <taxon>Actinomycetota</taxon>
        <taxon>Actinomycetes</taxon>
        <taxon>Streptosporangiales</taxon>
        <taxon>Nocardiopsidaceae</taxon>
        <taxon>Nocardiopsis</taxon>
    </lineage>
</organism>
<proteinExistence type="predicted"/>
<dbReference type="AlphaFoldDB" id="A0A9W6UJQ6"/>
<dbReference type="PANTHER" id="PTHR23513">
    <property type="entry name" value="INTEGRAL MEMBRANE EFFLUX PROTEIN-RELATED"/>
    <property type="match status" value="1"/>
</dbReference>
<keyword evidence="4 6" id="KW-1133">Transmembrane helix</keyword>
<feature type="transmembrane region" description="Helical" evidence="6">
    <location>
        <begin position="201"/>
        <end position="222"/>
    </location>
</feature>
<dbReference type="GO" id="GO:0022857">
    <property type="term" value="F:transmembrane transporter activity"/>
    <property type="evidence" value="ECO:0007669"/>
    <property type="project" value="InterPro"/>
</dbReference>
<dbReference type="PANTHER" id="PTHR23513:SF11">
    <property type="entry name" value="STAPHYLOFERRIN A TRANSPORTER"/>
    <property type="match status" value="1"/>
</dbReference>
<dbReference type="Gene3D" id="1.20.1250.20">
    <property type="entry name" value="MFS general substrate transporter like domains"/>
    <property type="match status" value="1"/>
</dbReference>
<feature type="transmembrane region" description="Helical" evidence="6">
    <location>
        <begin position="234"/>
        <end position="254"/>
    </location>
</feature>
<keyword evidence="2" id="KW-1003">Cell membrane</keyword>
<dbReference type="InterPro" id="IPR011701">
    <property type="entry name" value="MFS"/>
</dbReference>
<dbReference type="GO" id="GO:0005886">
    <property type="term" value="C:plasma membrane"/>
    <property type="evidence" value="ECO:0007669"/>
    <property type="project" value="UniProtKB-SubCell"/>
</dbReference>
<reference evidence="7" key="1">
    <citation type="submission" date="2023-02" db="EMBL/GenBank/DDBJ databases">
        <title>Nocardiopsis ansamitocini NBRC 112285.</title>
        <authorList>
            <person name="Ichikawa N."/>
            <person name="Sato H."/>
            <person name="Tonouchi N."/>
        </authorList>
    </citation>
    <scope>NUCLEOTIDE SEQUENCE</scope>
    <source>
        <strain evidence="7">NBRC 112285</strain>
    </source>
</reference>
<keyword evidence="3 6" id="KW-0812">Transmembrane</keyword>
<dbReference type="EMBL" id="BSQG01000005">
    <property type="protein sequence ID" value="GLU49084.1"/>
    <property type="molecule type" value="Genomic_DNA"/>
</dbReference>
<dbReference type="InterPro" id="IPR036259">
    <property type="entry name" value="MFS_trans_sf"/>
</dbReference>
<evidence type="ECO:0000313" key="8">
    <source>
        <dbReference type="Proteomes" id="UP001165092"/>
    </source>
</evidence>
<feature type="transmembrane region" description="Helical" evidence="6">
    <location>
        <begin position="330"/>
        <end position="350"/>
    </location>
</feature>
<evidence type="ECO:0000313" key="7">
    <source>
        <dbReference type="EMBL" id="GLU49084.1"/>
    </source>
</evidence>
<dbReference type="Proteomes" id="UP001165092">
    <property type="component" value="Unassembled WGS sequence"/>
</dbReference>
<comment type="caution">
    <text evidence="7">The sequence shown here is derived from an EMBL/GenBank/DDBJ whole genome shotgun (WGS) entry which is preliminary data.</text>
</comment>
<comment type="subcellular location">
    <subcellularLocation>
        <location evidence="1">Cell membrane</location>
        <topology evidence="1">Multi-pass membrane protein</topology>
    </subcellularLocation>
</comment>
<feature type="transmembrane region" description="Helical" evidence="6">
    <location>
        <begin position="290"/>
        <end position="309"/>
    </location>
</feature>
<keyword evidence="8" id="KW-1185">Reference proteome</keyword>
<gene>
    <name evidence="7" type="ORF">Nans01_34350</name>
</gene>
<feature type="transmembrane region" description="Helical" evidence="6">
    <location>
        <begin position="266"/>
        <end position="284"/>
    </location>
</feature>
<dbReference type="Pfam" id="PF07690">
    <property type="entry name" value="MFS_1"/>
    <property type="match status" value="1"/>
</dbReference>
<protein>
    <recommendedName>
        <fullName evidence="9">MFS transporter</fullName>
    </recommendedName>
</protein>
<evidence type="ECO:0000256" key="2">
    <source>
        <dbReference type="ARBA" id="ARBA00022475"/>
    </source>
</evidence>
<evidence type="ECO:0000256" key="4">
    <source>
        <dbReference type="ARBA" id="ARBA00022989"/>
    </source>
</evidence>
<sequence length="394" mass="40704">MALPLLALSLTRSPEAIGLIVAASWLPWLVVALPAGALTDRSAPLLVMRYAIIVRASLILGLGGLAFLGLLPLWGFAVGALVLGTAGVFSDLSAQAMVPRLVEAPNLVRANGRTQSIQITTVQLVGPAVAGYFVLLGISGSFGLLGAVYLLGLVALLSVRSDRGPEPGSQRPGIRQLGAAVAVSVSDIREGMGYFVRRPDILSLAALAAAANFALTAMMTVIPLWGTGPLGLTPAAYGLVVSAGAFGGITAGMLTHRVMAVIGERTVFRLCLPLLAGCVLLLTVRHVGALVAGLALYGMVIMFWNVASITYRQRTVPAEMFSRINAAYRWITWGVMPFAALAAGVTAGALGVPAVFLGLCVLLLSVGALVGARLQTVDRAETLHHDHSGGSSTA</sequence>
<dbReference type="SUPFAM" id="SSF103473">
    <property type="entry name" value="MFS general substrate transporter"/>
    <property type="match status" value="1"/>
</dbReference>
<evidence type="ECO:0000256" key="6">
    <source>
        <dbReference type="SAM" id="Phobius"/>
    </source>
</evidence>
<feature type="transmembrane region" description="Helical" evidence="6">
    <location>
        <begin position="132"/>
        <end position="157"/>
    </location>
</feature>
<evidence type="ECO:0000256" key="1">
    <source>
        <dbReference type="ARBA" id="ARBA00004651"/>
    </source>
</evidence>
<evidence type="ECO:0000256" key="3">
    <source>
        <dbReference type="ARBA" id="ARBA00022692"/>
    </source>
</evidence>
<feature type="transmembrane region" description="Helical" evidence="6">
    <location>
        <begin position="16"/>
        <end position="38"/>
    </location>
</feature>
<accession>A0A9W6UJQ6</accession>